<reference evidence="1 2" key="1">
    <citation type="journal article" date="2024" name="G3 (Bethesda)">
        <title>Genome assembly of Hibiscus sabdariffa L. provides insights into metabolisms of medicinal natural products.</title>
        <authorList>
            <person name="Kim T."/>
        </authorList>
    </citation>
    <scope>NUCLEOTIDE SEQUENCE [LARGE SCALE GENOMIC DNA]</scope>
    <source>
        <strain evidence="1">TK-2024</strain>
        <tissue evidence="1">Old leaves</tissue>
    </source>
</reference>
<accession>A0ABR2ATH3</accession>
<dbReference type="PANTHER" id="PTHR46912:SF1">
    <property type="entry name" value="HIGH MOBILITY GROUP B PROTEIN 13"/>
    <property type="match status" value="1"/>
</dbReference>
<proteinExistence type="predicted"/>
<dbReference type="PANTHER" id="PTHR46912">
    <property type="entry name" value="HIGH MOBILITY GROUP B PROTEIN 13"/>
    <property type="match status" value="1"/>
</dbReference>
<protein>
    <submittedName>
        <fullName evidence="1">Uncharacterized protein</fullName>
    </submittedName>
</protein>
<gene>
    <name evidence="1" type="ORF">V6N12_016931</name>
</gene>
<dbReference type="InterPro" id="IPR044601">
    <property type="entry name" value="HMGB6/HMGB13"/>
</dbReference>
<evidence type="ECO:0000313" key="2">
    <source>
        <dbReference type="Proteomes" id="UP001472677"/>
    </source>
</evidence>
<dbReference type="Proteomes" id="UP001472677">
    <property type="component" value="Unassembled WGS sequence"/>
</dbReference>
<evidence type="ECO:0000313" key="1">
    <source>
        <dbReference type="EMBL" id="KAK8497411.1"/>
    </source>
</evidence>
<sequence length="72" mass="8590">MLKLKEEEIQTKGKDQKKLHIALKKLHKMKESKPTMAFEISQSLKEREEKEDMKRRGCHRLTFYSAKINGKM</sequence>
<dbReference type="EMBL" id="JBBPBM010000309">
    <property type="protein sequence ID" value="KAK8497411.1"/>
    <property type="molecule type" value="Genomic_DNA"/>
</dbReference>
<keyword evidence="2" id="KW-1185">Reference proteome</keyword>
<comment type="caution">
    <text evidence="1">The sequence shown here is derived from an EMBL/GenBank/DDBJ whole genome shotgun (WGS) entry which is preliminary data.</text>
</comment>
<name>A0ABR2ATH3_9ROSI</name>
<organism evidence="1 2">
    <name type="scientific">Hibiscus sabdariffa</name>
    <name type="common">roselle</name>
    <dbReference type="NCBI Taxonomy" id="183260"/>
    <lineage>
        <taxon>Eukaryota</taxon>
        <taxon>Viridiplantae</taxon>
        <taxon>Streptophyta</taxon>
        <taxon>Embryophyta</taxon>
        <taxon>Tracheophyta</taxon>
        <taxon>Spermatophyta</taxon>
        <taxon>Magnoliopsida</taxon>
        <taxon>eudicotyledons</taxon>
        <taxon>Gunneridae</taxon>
        <taxon>Pentapetalae</taxon>
        <taxon>rosids</taxon>
        <taxon>malvids</taxon>
        <taxon>Malvales</taxon>
        <taxon>Malvaceae</taxon>
        <taxon>Malvoideae</taxon>
        <taxon>Hibiscus</taxon>
    </lineage>
</organism>